<comment type="caution">
    <text evidence="2">The sequence shown here is derived from an EMBL/GenBank/DDBJ whole genome shotgun (WGS) entry which is preliminary data.</text>
</comment>
<evidence type="ECO:0000313" key="2">
    <source>
        <dbReference type="EMBL" id="CAH1054044.1"/>
    </source>
</evidence>
<accession>A0ABM9B654</accession>
<feature type="transmembrane region" description="Helical" evidence="1">
    <location>
        <begin position="58"/>
        <end position="75"/>
    </location>
</feature>
<dbReference type="EMBL" id="CAKMAB010000001">
    <property type="protein sequence ID" value="CAH1054044.1"/>
    <property type="molecule type" value="Genomic_DNA"/>
</dbReference>
<organism evidence="2 3">
    <name type="scientific">Paenibacillus pseudetheri</name>
    <dbReference type="NCBI Taxonomy" id="2897682"/>
    <lineage>
        <taxon>Bacteria</taxon>
        <taxon>Bacillati</taxon>
        <taxon>Bacillota</taxon>
        <taxon>Bacilli</taxon>
        <taxon>Bacillales</taxon>
        <taxon>Paenibacillaceae</taxon>
        <taxon>Paenibacillus</taxon>
    </lineage>
</organism>
<feature type="transmembrane region" description="Helical" evidence="1">
    <location>
        <begin position="184"/>
        <end position="201"/>
    </location>
</feature>
<feature type="transmembrane region" description="Helical" evidence="1">
    <location>
        <begin position="119"/>
        <end position="140"/>
    </location>
</feature>
<evidence type="ECO:0000313" key="3">
    <source>
        <dbReference type="Proteomes" id="UP000838749"/>
    </source>
</evidence>
<sequence>MFLESFNFMFFSTIEVFAWCALSMSIFRFKVTDYLWQALVVILIMNLQSFVLRNELSLAYLAPLINILFFTLLYSTIVKISLIGSFSITIVGLAGFGIVQAVLALVFFGSIDAAQSNLVYGYILQATTAIIVIPLSWFLYRFGYGFSFDFDKFRLKFEQVAVVTTILFFLIAITAVLYVNETWIAIFFFIASLLFFLRYAMRKEREI</sequence>
<gene>
    <name evidence="2" type="ORF">PAECIP111894_00189</name>
</gene>
<reference evidence="2" key="1">
    <citation type="submission" date="2021-12" db="EMBL/GenBank/DDBJ databases">
        <authorList>
            <person name="Criscuolo A."/>
        </authorList>
    </citation>
    <scope>NUCLEOTIDE SEQUENCE</scope>
    <source>
        <strain evidence="2">CIP111894</strain>
    </source>
</reference>
<keyword evidence="3" id="KW-1185">Reference proteome</keyword>
<feature type="transmembrane region" description="Helical" evidence="1">
    <location>
        <begin position="160"/>
        <end position="178"/>
    </location>
</feature>
<dbReference type="RefSeq" id="WP_234530061.1">
    <property type="nucleotide sequence ID" value="NZ_CAKMAB010000001.1"/>
</dbReference>
<proteinExistence type="predicted"/>
<feature type="transmembrane region" description="Helical" evidence="1">
    <location>
        <begin position="82"/>
        <end position="107"/>
    </location>
</feature>
<dbReference type="Proteomes" id="UP000838749">
    <property type="component" value="Unassembled WGS sequence"/>
</dbReference>
<name>A0ABM9B654_9BACL</name>
<keyword evidence="1" id="KW-1133">Transmembrane helix</keyword>
<evidence type="ECO:0000256" key="1">
    <source>
        <dbReference type="SAM" id="Phobius"/>
    </source>
</evidence>
<keyword evidence="1" id="KW-0472">Membrane</keyword>
<protein>
    <submittedName>
        <fullName evidence="2">Uncharacterized protein</fullName>
    </submittedName>
</protein>
<feature type="transmembrane region" description="Helical" evidence="1">
    <location>
        <begin position="6"/>
        <end position="27"/>
    </location>
</feature>
<feature type="transmembrane region" description="Helical" evidence="1">
    <location>
        <begin position="34"/>
        <end position="52"/>
    </location>
</feature>
<keyword evidence="1" id="KW-0812">Transmembrane</keyword>